<evidence type="ECO:0000256" key="10">
    <source>
        <dbReference type="ARBA" id="ARBA00030854"/>
    </source>
</evidence>
<dbReference type="Pfam" id="PF01227">
    <property type="entry name" value="GTP_cyclohydroI"/>
    <property type="match status" value="1"/>
</dbReference>
<evidence type="ECO:0000256" key="9">
    <source>
        <dbReference type="ARBA" id="ARBA00023134"/>
    </source>
</evidence>
<dbReference type="InterPro" id="IPR001474">
    <property type="entry name" value="GTP_CycHdrlase_I"/>
</dbReference>
<evidence type="ECO:0000259" key="13">
    <source>
        <dbReference type="Pfam" id="PF01227"/>
    </source>
</evidence>
<dbReference type="Proteomes" id="UP000192927">
    <property type="component" value="Unassembled WGS sequence"/>
</dbReference>
<evidence type="ECO:0000256" key="1">
    <source>
        <dbReference type="ARBA" id="ARBA00005080"/>
    </source>
</evidence>
<evidence type="ECO:0000256" key="3">
    <source>
        <dbReference type="ARBA" id="ARBA00012715"/>
    </source>
</evidence>
<name>A0A1W5D3Y2_9LECA</name>
<feature type="compositionally biased region" description="Polar residues" evidence="12">
    <location>
        <begin position="60"/>
        <end position="75"/>
    </location>
</feature>
<reference evidence="15" key="1">
    <citation type="submission" date="2017-03" db="EMBL/GenBank/DDBJ databases">
        <authorList>
            <person name="Sharma R."/>
            <person name="Thines M."/>
        </authorList>
    </citation>
    <scope>NUCLEOTIDE SEQUENCE [LARGE SCALE GENOMIC DNA]</scope>
</reference>
<evidence type="ECO:0000256" key="11">
    <source>
        <dbReference type="ARBA" id="ARBA00055676"/>
    </source>
</evidence>
<dbReference type="EMBL" id="FWEW01001957">
    <property type="protein sequence ID" value="SLM37848.1"/>
    <property type="molecule type" value="Genomic_DNA"/>
</dbReference>
<feature type="domain" description="GTP cyclohydrolase I" evidence="13">
    <location>
        <begin position="140"/>
        <end position="285"/>
    </location>
</feature>
<evidence type="ECO:0000256" key="12">
    <source>
        <dbReference type="SAM" id="MobiDB-lite"/>
    </source>
</evidence>
<dbReference type="InterPro" id="IPR043133">
    <property type="entry name" value="GTP-CH-I_C/QueF"/>
</dbReference>
<dbReference type="GO" id="GO:0003934">
    <property type="term" value="F:GTP cyclohydrolase I activity"/>
    <property type="evidence" value="ECO:0007669"/>
    <property type="project" value="UniProtKB-EC"/>
</dbReference>
<dbReference type="NCBIfam" id="NF006826">
    <property type="entry name" value="PRK09347.1-3"/>
    <property type="match status" value="1"/>
</dbReference>
<protein>
    <recommendedName>
        <fullName evidence="4">GTP cyclohydrolase 1</fullName>
        <ecNumber evidence="3">3.5.4.16</ecNumber>
    </recommendedName>
    <alternativeName>
        <fullName evidence="10">GTP cyclohydrolase I</fullName>
    </alternativeName>
</protein>
<organism evidence="14 15">
    <name type="scientific">Lasallia pustulata</name>
    <dbReference type="NCBI Taxonomy" id="136370"/>
    <lineage>
        <taxon>Eukaryota</taxon>
        <taxon>Fungi</taxon>
        <taxon>Dikarya</taxon>
        <taxon>Ascomycota</taxon>
        <taxon>Pezizomycotina</taxon>
        <taxon>Lecanoromycetes</taxon>
        <taxon>OSLEUM clade</taxon>
        <taxon>Umbilicariomycetidae</taxon>
        <taxon>Umbilicariales</taxon>
        <taxon>Umbilicariaceae</taxon>
        <taxon>Lasallia</taxon>
    </lineage>
</organism>
<keyword evidence="8" id="KW-0289">Folate biosynthesis</keyword>
<dbReference type="NCBIfam" id="NF006825">
    <property type="entry name" value="PRK09347.1-2"/>
    <property type="match status" value="1"/>
</dbReference>
<dbReference type="EC" id="3.5.4.16" evidence="3"/>
<keyword evidence="7 14" id="KW-0378">Hydrolase</keyword>
<feature type="compositionally biased region" description="Polar residues" evidence="12">
    <location>
        <begin position="18"/>
        <end position="31"/>
    </location>
</feature>
<dbReference type="NCBIfam" id="TIGR00063">
    <property type="entry name" value="folE"/>
    <property type="match status" value="1"/>
</dbReference>
<accession>A0A1W5D3Y2</accession>
<dbReference type="FunFam" id="3.30.1130.10:FF:000012">
    <property type="entry name" value="GTP cyclohydrolase 1"/>
    <property type="match status" value="1"/>
</dbReference>
<dbReference type="PROSITE" id="PS00860">
    <property type="entry name" value="GTP_CYCLOHYDROL_1_2"/>
    <property type="match status" value="1"/>
</dbReference>
<evidence type="ECO:0000256" key="6">
    <source>
        <dbReference type="ARBA" id="ARBA00022741"/>
    </source>
</evidence>
<dbReference type="GO" id="GO:0006729">
    <property type="term" value="P:tetrahydrobiopterin biosynthetic process"/>
    <property type="evidence" value="ECO:0007669"/>
    <property type="project" value="TreeGrafter"/>
</dbReference>
<comment type="function">
    <text evidence="11">GTP cyclohydrolase 1 is the first enzyme in the biosynthetic pathway leading to folic acid.</text>
</comment>
<dbReference type="SUPFAM" id="SSF55620">
    <property type="entry name" value="Tetrahydrobiopterin biosynthesis enzymes-like"/>
    <property type="match status" value="1"/>
</dbReference>
<dbReference type="InterPro" id="IPR043134">
    <property type="entry name" value="GTP-CH-I_N"/>
</dbReference>
<dbReference type="GO" id="GO:0008270">
    <property type="term" value="F:zinc ion binding"/>
    <property type="evidence" value="ECO:0007669"/>
    <property type="project" value="TreeGrafter"/>
</dbReference>
<evidence type="ECO:0000256" key="7">
    <source>
        <dbReference type="ARBA" id="ARBA00022801"/>
    </source>
</evidence>
<dbReference type="PANTHER" id="PTHR11109:SF7">
    <property type="entry name" value="GTP CYCLOHYDROLASE 1"/>
    <property type="match status" value="1"/>
</dbReference>
<dbReference type="CDD" id="cd00642">
    <property type="entry name" value="GTP_cyclohydro1"/>
    <property type="match status" value="1"/>
</dbReference>
<dbReference type="Gene3D" id="1.10.286.10">
    <property type="match status" value="1"/>
</dbReference>
<dbReference type="FunFam" id="1.10.286.10:FF:000003">
    <property type="entry name" value="GTP cyclohydrolase 1"/>
    <property type="match status" value="1"/>
</dbReference>
<keyword evidence="6" id="KW-0547">Nucleotide-binding</keyword>
<evidence type="ECO:0000313" key="14">
    <source>
        <dbReference type="EMBL" id="SLM37848.1"/>
    </source>
</evidence>
<keyword evidence="15" id="KW-1185">Reference proteome</keyword>
<dbReference type="Gene3D" id="3.30.1130.10">
    <property type="match status" value="1"/>
</dbReference>
<dbReference type="InterPro" id="IPR018234">
    <property type="entry name" value="GTP_CycHdrlase_I_CS"/>
</dbReference>
<dbReference type="PANTHER" id="PTHR11109">
    <property type="entry name" value="GTP CYCLOHYDROLASE I"/>
    <property type="match status" value="1"/>
</dbReference>
<comment type="pathway">
    <text evidence="1">Cofactor biosynthesis; 7,8-dihydroneopterin triphosphate biosynthesis; 7,8-dihydroneopterin triphosphate from GTP: step 1/1.</text>
</comment>
<dbReference type="GO" id="GO:0005737">
    <property type="term" value="C:cytoplasm"/>
    <property type="evidence" value="ECO:0007669"/>
    <property type="project" value="TreeGrafter"/>
</dbReference>
<dbReference type="HAMAP" id="MF_00223">
    <property type="entry name" value="FolE"/>
    <property type="match status" value="1"/>
</dbReference>
<keyword evidence="9" id="KW-0342">GTP-binding</keyword>
<dbReference type="GO" id="GO:0046654">
    <property type="term" value="P:tetrahydrofolate biosynthetic process"/>
    <property type="evidence" value="ECO:0007669"/>
    <property type="project" value="InterPro"/>
</dbReference>
<proteinExistence type="inferred from homology"/>
<dbReference type="PROSITE" id="PS00859">
    <property type="entry name" value="GTP_CYCLOHYDROL_1_1"/>
    <property type="match status" value="1"/>
</dbReference>
<dbReference type="GO" id="GO:0046656">
    <property type="term" value="P:folic acid biosynthetic process"/>
    <property type="evidence" value="ECO:0007669"/>
    <property type="project" value="UniProtKB-KW"/>
</dbReference>
<comment type="similarity">
    <text evidence="2">Belongs to the GTP cyclohydrolase I family.</text>
</comment>
<evidence type="ECO:0000256" key="4">
    <source>
        <dbReference type="ARBA" id="ARBA00017272"/>
    </source>
</evidence>
<evidence type="ECO:0000256" key="2">
    <source>
        <dbReference type="ARBA" id="ARBA00008085"/>
    </source>
</evidence>
<evidence type="ECO:0000256" key="8">
    <source>
        <dbReference type="ARBA" id="ARBA00022909"/>
    </source>
</evidence>
<feature type="region of interest" description="Disordered" evidence="12">
    <location>
        <begin position="1"/>
        <end position="107"/>
    </location>
</feature>
<keyword evidence="5" id="KW-0021">Allosteric enzyme</keyword>
<evidence type="ECO:0000256" key="5">
    <source>
        <dbReference type="ARBA" id="ARBA00022533"/>
    </source>
</evidence>
<sequence>MMDSPPLGPKPKSAIPSYLTNGNSLPHSSVSAKEKEKLVASITSSNEGRQPLEYHLNGDDSYTQKTARSSSTRPTLHSPLSEAARDPRDGAVTSIPSRPASPYTLNPPIDFDGLSWPSVGTRERREATPQEAKERLQKLEGAVKTILECIGEDPEREGLRGTPERYAKAMLFFTKGYEENVRDLVNGAVFHEDHDELVIVKDIDVFSLCEHHMVPFMGKMHIGYIPNRRVLGLSKLARLAEMFSRRLQVQERLTKQVALAISEVLNPRGVAVVMESSHLCMAILNNEDLSPRKAHGQDVTVRATGPEISRMYQAGPLISHGYDPPFAFSSNRGRLYQRRAARALRRFFPPFALSSNRGVPYQRRAGRSLTHVQNPPTLPLSGRPAVRRRLNNWIDAGPPSHETNVNRFSVFQALLGHPELTFEFAKQLDVGDLVSLYAISKDFHTLVDRRFTAMMLAQSLEKAPESSRTFRFKCYKNLCIYDPAARPNLEIAGQTRDVPSLRWLRMILFREKVVDEIISCLAAEGHRLPKRASLVIKKIWFTMDIGDNHRRIGLIHNTAFWGDQDLQIATWFFMKLDMRFTDPVDGNGEIRLSQMLFAERSLSTLWKVLKRERVVTAYELLQMYVRWNHLPAQRHWGTRICGVPGNAVGRGQLEGWGVGREKLLRPDELIVREAIRRRLDLDTEYLHMMLWGYIDPSTFEDIWGTESDAEEGARTSETGESLGDGSEDLVSHEEQEEMDYGE</sequence>
<dbReference type="UniPathway" id="UPA00848">
    <property type="reaction ID" value="UER00151"/>
</dbReference>
<dbReference type="InterPro" id="IPR020602">
    <property type="entry name" value="GTP_CycHdrlase_I_dom"/>
</dbReference>
<dbReference type="GO" id="GO:0005525">
    <property type="term" value="F:GTP binding"/>
    <property type="evidence" value="ECO:0007669"/>
    <property type="project" value="UniProtKB-KW"/>
</dbReference>
<feature type="region of interest" description="Disordered" evidence="12">
    <location>
        <begin position="705"/>
        <end position="742"/>
    </location>
</feature>
<evidence type="ECO:0000313" key="15">
    <source>
        <dbReference type="Proteomes" id="UP000192927"/>
    </source>
</evidence>
<dbReference type="AlphaFoldDB" id="A0A1W5D3Y2"/>